<dbReference type="InterPro" id="IPR051804">
    <property type="entry name" value="Carb_Metab_Reg_Kinase/Isom"/>
</dbReference>
<dbReference type="PANTHER" id="PTHR42742">
    <property type="entry name" value="TRANSCRIPTIONAL REPRESSOR MPRA"/>
    <property type="match status" value="1"/>
</dbReference>
<dbReference type="EMBL" id="QCYK01000002">
    <property type="protein sequence ID" value="PUZ24992.1"/>
    <property type="molecule type" value="Genomic_DNA"/>
</dbReference>
<dbReference type="AlphaFoldDB" id="A0A2T7BFC6"/>
<dbReference type="SUPFAM" id="SSF51182">
    <property type="entry name" value="RmlC-like cupins"/>
    <property type="match status" value="1"/>
</dbReference>
<evidence type="ECO:0000256" key="2">
    <source>
        <dbReference type="ARBA" id="ARBA00022833"/>
    </source>
</evidence>
<evidence type="ECO:0000256" key="1">
    <source>
        <dbReference type="ARBA" id="ARBA00022723"/>
    </source>
</evidence>
<evidence type="ECO:0000313" key="3">
    <source>
        <dbReference type="EMBL" id="PUZ24992.1"/>
    </source>
</evidence>
<dbReference type="Gene3D" id="2.60.120.10">
    <property type="entry name" value="Jelly Rolls"/>
    <property type="match status" value="1"/>
</dbReference>
<keyword evidence="1" id="KW-0479">Metal-binding</keyword>
<sequence length="594" mass="66866">MQAKTNLRQTSQRLLPATLKPTTAGGYNMYPVHALGAGKIHTGYASLAQWLSTQETVCLDGYVGICWKTVQENLSAELKSLGVAVNWQQPVLKSVATVQNMVAPYLGQRGDVWGTKCKLALHQFFEPQQTLPAGGLQLVIGTGAALLHPAAPVVYFDIPKNELQYRMRAGATTNLGNNVPEQAGEMYKRYYFVDWPVLDAHKQSILSRIAIFADTQWGDHVSWAFQPDLLRGIDHIAASTFRVRPWFEAGAWGGQWMKAHIADLPKEEVNYAWSFEMIVPENGVVFESDGQVLELPFEWLMYHANQAILGKHAEIFHYEFPIRFDFLDTFDGGNLSIQCHPRFDYIRQHFGETFTQDETYYILDCKPEAAVYLGFRQGVERDALRGVLEASQESGQPVAIEQYVQKHSAKKHDLFLIPNGTVHSAGKDNLVLEISATPYIFTFKMYDWVRLGLDGKPRPISIPEAFDNLDFTRQGSKVQEELISKQSVVATGADWQLLQLSTHPDHFYAVQRFEFETVVDIPTNNTCLIMMLVEGDNITVQTGGVETVYHYAETFVIPAAAGHCRVVNKGARPAKLVSAYLKEHHYIFDRLLSM</sequence>
<name>A0A2T7BFC6_9BACT</name>
<reference evidence="3 4" key="1">
    <citation type="submission" date="2018-04" db="EMBL/GenBank/DDBJ databases">
        <title>Chitinophaga fuyangensis sp. nov., isolated from soil in a chemical factory.</title>
        <authorList>
            <person name="Chen K."/>
        </authorList>
    </citation>
    <scope>NUCLEOTIDE SEQUENCE [LARGE SCALE GENOMIC DNA]</scope>
    <source>
        <strain evidence="3 4">LY-1</strain>
    </source>
</reference>
<proteinExistence type="predicted"/>
<accession>A0A2T7BFC6</accession>
<evidence type="ECO:0008006" key="5">
    <source>
        <dbReference type="Google" id="ProtNLM"/>
    </source>
</evidence>
<dbReference type="RefSeq" id="WP_108686829.1">
    <property type="nucleotide sequence ID" value="NZ_QCYK01000002.1"/>
</dbReference>
<keyword evidence="2" id="KW-0862">Zinc</keyword>
<dbReference type="InterPro" id="IPR014710">
    <property type="entry name" value="RmlC-like_jellyroll"/>
</dbReference>
<dbReference type="Proteomes" id="UP000244450">
    <property type="component" value="Unassembled WGS sequence"/>
</dbReference>
<comment type="caution">
    <text evidence="3">The sequence shown here is derived from an EMBL/GenBank/DDBJ whole genome shotgun (WGS) entry which is preliminary data.</text>
</comment>
<keyword evidence="4" id="KW-1185">Reference proteome</keyword>
<dbReference type="InterPro" id="IPR011051">
    <property type="entry name" value="RmlC_Cupin_sf"/>
</dbReference>
<organism evidence="3 4">
    <name type="scientific">Chitinophaga parva</name>
    <dbReference type="NCBI Taxonomy" id="2169414"/>
    <lineage>
        <taxon>Bacteria</taxon>
        <taxon>Pseudomonadati</taxon>
        <taxon>Bacteroidota</taxon>
        <taxon>Chitinophagia</taxon>
        <taxon>Chitinophagales</taxon>
        <taxon>Chitinophagaceae</taxon>
        <taxon>Chitinophaga</taxon>
    </lineage>
</organism>
<dbReference type="PANTHER" id="PTHR42742:SF3">
    <property type="entry name" value="FRUCTOKINASE"/>
    <property type="match status" value="1"/>
</dbReference>
<protein>
    <recommendedName>
        <fullName evidence="5">Mannose-6-phosphate isomerase, class I</fullName>
    </recommendedName>
</protein>
<evidence type="ECO:0000313" key="4">
    <source>
        <dbReference type="Proteomes" id="UP000244450"/>
    </source>
</evidence>
<dbReference type="GO" id="GO:0046872">
    <property type="term" value="F:metal ion binding"/>
    <property type="evidence" value="ECO:0007669"/>
    <property type="project" value="UniProtKB-KW"/>
</dbReference>
<dbReference type="CDD" id="cd07010">
    <property type="entry name" value="cupin_PMI_type_I_N_bac"/>
    <property type="match status" value="1"/>
</dbReference>
<dbReference type="OrthoDB" id="9808275at2"/>
<gene>
    <name evidence="3" type="ORF">DCC81_11805</name>
</gene>